<gene>
    <name evidence="2" type="ORF">SDC9_187147</name>
</gene>
<dbReference type="AlphaFoldDB" id="A0A645HMZ4"/>
<name>A0A645HMZ4_9ZZZZ</name>
<comment type="caution">
    <text evidence="2">The sequence shown here is derived from an EMBL/GenBank/DDBJ whole genome shotgun (WGS) entry which is preliminary data.</text>
</comment>
<proteinExistence type="predicted"/>
<keyword evidence="1" id="KW-0812">Transmembrane</keyword>
<evidence type="ECO:0000256" key="1">
    <source>
        <dbReference type="SAM" id="Phobius"/>
    </source>
</evidence>
<reference evidence="2" key="1">
    <citation type="submission" date="2019-08" db="EMBL/GenBank/DDBJ databases">
        <authorList>
            <person name="Kucharzyk K."/>
            <person name="Murdoch R.W."/>
            <person name="Higgins S."/>
            <person name="Loffler F."/>
        </authorList>
    </citation>
    <scope>NUCLEOTIDE SEQUENCE</scope>
</reference>
<keyword evidence="1" id="KW-0472">Membrane</keyword>
<evidence type="ECO:0000313" key="2">
    <source>
        <dbReference type="EMBL" id="MPN39619.1"/>
    </source>
</evidence>
<organism evidence="2">
    <name type="scientific">bioreactor metagenome</name>
    <dbReference type="NCBI Taxonomy" id="1076179"/>
    <lineage>
        <taxon>unclassified sequences</taxon>
        <taxon>metagenomes</taxon>
        <taxon>ecological metagenomes</taxon>
    </lineage>
</organism>
<sequence length="146" mass="15629">MIREALPALTSCTALRHASILSFSSTISYPLLRLFSSTISCIFPLSPIRIASAMPSSHACSTDFKTSSSSAAATAMVLGPIFLAYSIICSKVSIITIILYYSIISSLFDGVRISHPVSVTSMFSSIPRLPTPYSYIYGSMAKVMPG</sequence>
<feature type="transmembrane region" description="Helical" evidence="1">
    <location>
        <begin position="82"/>
        <end position="103"/>
    </location>
</feature>
<keyword evidence="1" id="KW-1133">Transmembrane helix</keyword>
<accession>A0A645HMZ4</accession>
<protein>
    <submittedName>
        <fullName evidence="2">Uncharacterized protein</fullName>
    </submittedName>
</protein>
<dbReference type="EMBL" id="VSSQ01095532">
    <property type="protein sequence ID" value="MPN39619.1"/>
    <property type="molecule type" value="Genomic_DNA"/>
</dbReference>